<comment type="caution">
    <text evidence="2">The sequence shown here is derived from an EMBL/GenBank/DDBJ whole genome shotgun (WGS) entry which is preliminary data.</text>
</comment>
<reference evidence="2 3" key="1">
    <citation type="submission" date="2018-04" db="EMBL/GenBank/DDBJ databases">
        <title>Genomic Encyclopedia of Type Strains, Phase IV (KMG-IV): sequencing the most valuable type-strain genomes for metagenomic binning, comparative biology and taxonomic classification.</title>
        <authorList>
            <person name="Goeker M."/>
        </authorList>
    </citation>
    <scope>NUCLEOTIDE SEQUENCE [LARGE SCALE GENOMIC DNA]</scope>
    <source>
        <strain evidence="2 3">DSM 10065</strain>
    </source>
</reference>
<dbReference type="CDD" id="cd00448">
    <property type="entry name" value="YjgF_YER057c_UK114_family"/>
    <property type="match status" value="1"/>
</dbReference>
<dbReference type="SUPFAM" id="SSF55298">
    <property type="entry name" value="YjgF-like"/>
    <property type="match status" value="1"/>
</dbReference>
<comment type="similarity">
    <text evidence="1">Belongs to the RutC family.</text>
</comment>
<dbReference type="GO" id="GO:0005829">
    <property type="term" value="C:cytosol"/>
    <property type="evidence" value="ECO:0007669"/>
    <property type="project" value="TreeGrafter"/>
</dbReference>
<keyword evidence="3" id="KW-1185">Reference proteome</keyword>
<accession>A0A2U1CJP8</accession>
<dbReference type="GO" id="GO:0019239">
    <property type="term" value="F:deaminase activity"/>
    <property type="evidence" value="ECO:0007669"/>
    <property type="project" value="TreeGrafter"/>
</dbReference>
<dbReference type="PANTHER" id="PTHR11803">
    <property type="entry name" value="2-IMINOBUTANOATE/2-IMINOPROPANOATE DEAMINASE RIDA"/>
    <property type="match status" value="1"/>
</dbReference>
<dbReference type="Pfam" id="PF01042">
    <property type="entry name" value="Ribonuc_L-PSP"/>
    <property type="match status" value="1"/>
</dbReference>
<dbReference type="Gene3D" id="3.30.1330.40">
    <property type="entry name" value="RutC-like"/>
    <property type="match status" value="1"/>
</dbReference>
<evidence type="ECO:0000313" key="2">
    <source>
        <dbReference type="EMBL" id="PVY61240.1"/>
    </source>
</evidence>
<name>A0A2U1CJP8_9BURK</name>
<dbReference type="STRING" id="1231391.GCA_000308195_02448"/>
<dbReference type="PANTHER" id="PTHR11803:SF58">
    <property type="entry name" value="PROTEIN HMF1-RELATED"/>
    <property type="match status" value="1"/>
</dbReference>
<dbReference type="Proteomes" id="UP000246145">
    <property type="component" value="Unassembled WGS sequence"/>
</dbReference>
<evidence type="ECO:0000313" key="3">
    <source>
        <dbReference type="Proteomes" id="UP000246145"/>
    </source>
</evidence>
<dbReference type="InterPro" id="IPR035959">
    <property type="entry name" value="RutC-like_sf"/>
</dbReference>
<dbReference type="AlphaFoldDB" id="A0A2U1CJP8"/>
<gene>
    <name evidence="2" type="ORF">C7440_2790</name>
</gene>
<dbReference type="RefSeq" id="WP_116518981.1">
    <property type="nucleotide sequence ID" value="NZ_JACCEX010000004.1"/>
</dbReference>
<proteinExistence type="inferred from homology"/>
<dbReference type="EMBL" id="QEKO01000004">
    <property type="protein sequence ID" value="PVY61240.1"/>
    <property type="molecule type" value="Genomic_DNA"/>
</dbReference>
<dbReference type="InterPro" id="IPR006175">
    <property type="entry name" value="YjgF/YER057c/UK114"/>
</dbReference>
<organism evidence="2 3">
    <name type="scientific">Pusillimonas noertemannii</name>
    <dbReference type="NCBI Taxonomy" id="305977"/>
    <lineage>
        <taxon>Bacteria</taxon>
        <taxon>Pseudomonadati</taxon>
        <taxon>Pseudomonadota</taxon>
        <taxon>Betaproteobacteria</taxon>
        <taxon>Burkholderiales</taxon>
        <taxon>Alcaligenaceae</taxon>
        <taxon>Pusillimonas</taxon>
    </lineage>
</organism>
<sequence>MHTWTPVKRVVVPGAAEPAGATWSNCLVLGNEVMMSGVTAQTGTDDAGRALSTEAQGRLILERIDATMRAAGGSRANIYKLVVYLTDIADKEVVSQLRAGFFGPVFPCSTLVQVSALAFPGLTIEIDAFGRLDCDVAQAMQYYPGQYYPG</sequence>
<dbReference type="OrthoDB" id="9808943at2"/>
<protein>
    <submittedName>
        <fullName evidence="2">Enamine deaminase RidA (YjgF/YER057c/UK114 family)</fullName>
    </submittedName>
</protein>
<evidence type="ECO:0000256" key="1">
    <source>
        <dbReference type="ARBA" id="ARBA00010552"/>
    </source>
</evidence>